<comment type="caution">
    <text evidence="6">The sequence shown here is derived from an EMBL/GenBank/DDBJ whole genome shotgun (WGS) entry which is preliminary data.</text>
</comment>
<name>A0A6N7IV00_9FIRM</name>
<reference evidence="6 7" key="1">
    <citation type="submission" date="2019-10" db="EMBL/GenBank/DDBJ databases">
        <title>Comparative genomics of sulfur disproportionating microorganisms.</title>
        <authorList>
            <person name="Ward L.M."/>
            <person name="Bertran E."/>
            <person name="Johnston D."/>
        </authorList>
    </citation>
    <scope>NUCLEOTIDE SEQUENCE [LARGE SCALE GENOMIC DNA]</scope>
    <source>
        <strain evidence="6 7">DSM 14055</strain>
    </source>
</reference>
<dbReference type="InterPro" id="IPR003813">
    <property type="entry name" value="MvhD/FlpD"/>
</dbReference>
<dbReference type="GO" id="GO:0016491">
    <property type="term" value="F:oxidoreductase activity"/>
    <property type="evidence" value="ECO:0007669"/>
    <property type="project" value="UniProtKB-KW"/>
</dbReference>
<gene>
    <name evidence="6" type="ORF">GFC01_16930</name>
</gene>
<organism evidence="6 7">
    <name type="scientific">Desulfofundulus thermobenzoicus</name>
    <dbReference type="NCBI Taxonomy" id="29376"/>
    <lineage>
        <taxon>Bacteria</taxon>
        <taxon>Bacillati</taxon>
        <taxon>Bacillota</taxon>
        <taxon>Clostridia</taxon>
        <taxon>Eubacteriales</taxon>
        <taxon>Peptococcaceae</taxon>
        <taxon>Desulfofundulus</taxon>
    </lineage>
</organism>
<evidence type="ECO:0000259" key="5">
    <source>
        <dbReference type="Pfam" id="PF02662"/>
    </source>
</evidence>
<dbReference type="Pfam" id="PF02662">
    <property type="entry name" value="FlpD"/>
    <property type="match status" value="1"/>
</dbReference>
<evidence type="ECO:0000313" key="6">
    <source>
        <dbReference type="EMBL" id="MQL53910.1"/>
    </source>
</evidence>
<evidence type="ECO:0000256" key="4">
    <source>
        <dbReference type="ARBA" id="ARBA00023014"/>
    </source>
</evidence>
<evidence type="ECO:0000313" key="7">
    <source>
        <dbReference type="Proteomes" id="UP000441717"/>
    </source>
</evidence>
<keyword evidence="7" id="KW-1185">Reference proteome</keyword>
<evidence type="ECO:0000256" key="1">
    <source>
        <dbReference type="ARBA" id="ARBA00022723"/>
    </source>
</evidence>
<keyword evidence="3" id="KW-0408">Iron</keyword>
<proteinExistence type="predicted"/>
<dbReference type="Proteomes" id="UP000441717">
    <property type="component" value="Unassembled WGS sequence"/>
</dbReference>
<dbReference type="AlphaFoldDB" id="A0A6N7IV00"/>
<keyword evidence="2" id="KW-0560">Oxidoreductase</keyword>
<evidence type="ECO:0000256" key="2">
    <source>
        <dbReference type="ARBA" id="ARBA00023002"/>
    </source>
</evidence>
<evidence type="ECO:0000256" key="3">
    <source>
        <dbReference type="ARBA" id="ARBA00023004"/>
    </source>
</evidence>
<dbReference type="RefSeq" id="WP_152948360.1">
    <property type="nucleotide sequence ID" value="NZ_WHYR01000078.1"/>
</dbReference>
<keyword evidence="1" id="KW-0479">Metal-binding</keyword>
<dbReference type="OrthoDB" id="1092876at2"/>
<protein>
    <submittedName>
        <fullName evidence="6">Hydrogenase iron-sulfur subunit</fullName>
    </submittedName>
</protein>
<feature type="domain" description="F420-non-reducing hydrogenase iron-sulfur subunit D" evidence="5">
    <location>
        <begin position="15"/>
        <end position="136"/>
    </location>
</feature>
<sequence length="142" mass="15421">MQGMEQKDKDYRPRILVFSTNNISDPGIDLAGSSHMDYSPAVVVITVPCSSGIKPEWVLYAIEKGFDGVFIAADGTDCAYLPDCVDRTGRIATRAQELLAGKGIDPQRLRMAAICSVCAEPFTSQMRQFGDTLLKLRSSGKG</sequence>
<dbReference type="GO" id="GO:0046872">
    <property type="term" value="F:metal ion binding"/>
    <property type="evidence" value="ECO:0007669"/>
    <property type="project" value="UniProtKB-KW"/>
</dbReference>
<dbReference type="GO" id="GO:0051536">
    <property type="term" value="F:iron-sulfur cluster binding"/>
    <property type="evidence" value="ECO:0007669"/>
    <property type="project" value="UniProtKB-KW"/>
</dbReference>
<keyword evidence="4" id="KW-0411">Iron-sulfur</keyword>
<accession>A0A6N7IV00</accession>
<dbReference type="EMBL" id="WHYR01000078">
    <property type="protein sequence ID" value="MQL53910.1"/>
    <property type="molecule type" value="Genomic_DNA"/>
</dbReference>